<gene>
    <name evidence="2" type="ORF">Pmani_038322</name>
</gene>
<accession>A0AAE1NFZ7</accession>
<comment type="caution">
    <text evidence="2">The sequence shown here is derived from an EMBL/GenBank/DDBJ whole genome shotgun (WGS) entry which is preliminary data.</text>
</comment>
<sequence length="63" mass="7294">MPGSVGTCHWHSQQHTVPAGAKGERQRVRVRVGVRSRIARPYITPLVELYREGQQHNRYEVEE</sequence>
<name>A0AAE1NFZ7_9EUCA</name>
<feature type="region of interest" description="Disordered" evidence="1">
    <location>
        <begin position="1"/>
        <end position="24"/>
    </location>
</feature>
<evidence type="ECO:0000313" key="2">
    <source>
        <dbReference type="EMBL" id="KAK4288657.1"/>
    </source>
</evidence>
<reference evidence="2" key="1">
    <citation type="submission" date="2023-11" db="EMBL/GenBank/DDBJ databases">
        <title>Genome assemblies of two species of porcelain crab, Petrolisthes cinctipes and Petrolisthes manimaculis (Anomura: Porcellanidae).</title>
        <authorList>
            <person name="Angst P."/>
        </authorList>
    </citation>
    <scope>NUCLEOTIDE SEQUENCE</scope>
    <source>
        <strain evidence="2">PB745_02</strain>
        <tissue evidence="2">Gill</tissue>
    </source>
</reference>
<dbReference type="EMBL" id="JAWZYT010006193">
    <property type="protein sequence ID" value="KAK4288657.1"/>
    <property type="molecule type" value="Genomic_DNA"/>
</dbReference>
<dbReference type="AlphaFoldDB" id="A0AAE1NFZ7"/>
<evidence type="ECO:0000256" key="1">
    <source>
        <dbReference type="SAM" id="MobiDB-lite"/>
    </source>
</evidence>
<keyword evidence="3" id="KW-1185">Reference proteome</keyword>
<proteinExistence type="predicted"/>
<evidence type="ECO:0000313" key="3">
    <source>
        <dbReference type="Proteomes" id="UP001292094"/>
    </source>
</evidence>
<protein>
    <submittedName>
        <fullName evidence="2">Uncharacterized protein</fullName>
    </submittedName>
</protein>
<organism evidence="2 3">
    <name type="scientific">Petrolisthes manimaculis</name>
    <dbReference type="NCBI Taxonomy" id="1843537"/>
    <lineage>
        <taxon>Eukaryota</taxon>
        <taxon>Metazoa</taxon>
        <taxon>Ecdysozoa</taxon>
        <taxon>Arthropoda</taxon>
        <taxon>Crustacea</taxon>
        <taxon>Multicrustacea</taxon>
        <taxon>Malacostraca</taxon>
        <taxon>Eumalacostraca</taxon>
        <taxon>Eucarida</taxon>
        <taxon>Decapoda</taxon>
        <taxon>Pleocyemata</taxon>
        <taxon>Anomura</taxon>
        <taxon>Galatheoidea</taxon>
        <taxon>Porcellanidae</taxon>
        <taxon>Petrolisthes</taxon>
    </lineage>
</organism>
<dbReference type="Proteomes" id="UP001292094">
    <property type="component" value="Unassembled WGS sequence"/>
</dbReference>